<dbReference type="Pfam" id="PF13360">
    <property type="entry name" value="PQQ_2"/>
    <property type="match status" value="2"/>
</dbReference>
<evidence type="ECO:0000256" key="1">
    <source>
        <dbReference type="SAM" id="SignalP"/>
    </source>
</evidence>
<feature type="domain" description="Pyrrolo-quinoline quinone repeat" evidence="2">
    <location>
        <begin position="379"/>
        <end position="446"/>
    </location>
</feature>
<reference evidence="3" key="1">
    <citation type="journal article" date="2011" name="Environ. Microbiol.">
        <title>Time-series analyses of Monterey Bay coastal microbial picoplankton using a 'genome proxy' microarray.</title>
        <authorList>
            <person name="Rich V.I."/>
            <person name="Pham V.D."/>
            <person name="Eppley J."/>
            <person name="Shi Y."/>
            <person name="DeLong E.F."/>
        </authorList>
    </citation>
    <scope>NUCLEOTIDE SEQUENCE</scope>
</reference>
<protein>
    <submittedName>
        <fullName evidence="3">FOG: wd40-like repeat-protein</fullName>
    </submittedName>
</protein>
<dbReference type="Gene3D" id="2.130.10.10">
    <property type="entry name" value="YVTN repeat-like/Quinoprotein amine dehydrogenase"/>
    <property type="match status" value="2"/>
</dbReference>
<feature type="chain" id="PRO_5003143154" evidence="1">
    <location>
        <begin position="18"/>
        <end position="451"/>
    </location>
</feature>
<name>E0XVN7_9BACT</name>
<dbReference type="EMBL" id="GU474890">
    <property type="protein sequence ID" value="ADI18478.1"/>
    <property type="molecule type" value="Genomic_DNA"/>
</dbReference>
<dbReference type="PANTHER" id="PTHR34512">
    <property type="entry name" value="CELL SURFACE PROTEIN"/>
    <property type="match status" value="1"/>
</dbReference>
<dbReference type="InterPro" id="IPR011044">
    <property type="entry name" value="Quino_amine_DH_bsu"/>
</dbReference>
<dbReference type="PANTHER" id="PTHR34512:SF30">
    <property type="entry name" value="OUTER MEMBRANE PROTEIN ASSEMBLY FACTOR BAMB"/>
    <property type="match status" value="1"/>
</dbReference>
<evidence type="ECO:0000259" key="2">
    <source>
        <dbReference type="Pfam" id="PF13360"/>
    </source>
</evidence>
<proteinExistence type="predicted"/>
<feature type="domain" description="Pyrrolo-quinoline quinone repeat" evidence="2">
    <location>
        <begin position="126"/>
        <end position="252"/>
    </location>
</feature>
<organism evidence="3">
    <name type="scientific">uncultured Verrucomicrobiales bacterium HF4000_13K17</name>
    <dbReference type="NCBI Taxonomy" id="710998"/>
    <lineage>
        <taxon>Bacteria</taxon>
        <taxon>Pseudomonadati</taxon>
        <taxon>Verrucomicrobiota</taxon>
        <taxon>Verrucomicrobiia</taxon>
        <taxon>Verrucomicrobiales</taxon>
        <taxon>environmental samples</taxon>
    </lineage>
</organism>
<dbReference type="InterPro" id="IPR015943">
    <property type="entry name" value="WD40/YVTN_repeat-like_dom_sf"/>
</dbReference>
<evidence type="ECO:0000313" key="3">
    <source>
        <dbReference type="EMBL" id="ADI18478.1"/>
    </source>
</evidence>
<dbReference type="SUPFAM" id="SSF50998">
    <property type="entry name" value="Quinoprotein alcohol dehydrogenase-like"/>
    <property type="match status" value="1"/>
</dbReference>
<feature type="signal peptide" evidence="1">
    <location>
        <begin position="1"/>
        <end position="17"/>
    </location>
</feature>
<dbReference type="SUPFAM" id="SSF50969">
    <property type="entry name" value="YVTN repeat-like/Quinoprotein amine dehydrogenase"/>
    <property type="match status" value="1"/>
</dbReference>
<keyword evidence="1" id="KW-0732">Signal</keyword>
<dbReference type="AlphaFoldDB" id="E0XVN7"/>
<dbReference type="InterPro" id="IPR018391">
    <property type="entry name" value="PQQ_b-propeller_rpt"/>
</dbReference>
<dbReference type="InterPro" id="IPR011047">
    <property type="entry name" value="Quinoprotein_ADH-like_sf"/>
</dbReference>
<accession>E0XVN7</accession>
<sequence length="451" mass="49219">MKYLFLILGFANFSVYAADWPTYRADASRSGVTAEQLTLPLWEAWKHQPLHAPRPAWRGPAKRDLYNKVGVLKNRQLFDHAFHVIADAGNVYFGSSADDQIHCLNAVTGKEKWTYFTEGPVRFAPTLHGGKLFVGSDDGHAYCISTDGKLIWRQRLAPRDYRIAGNNRIISAWPLRTGILVLDGVAYAGAGMFPSEVVHIVAFSAANGKDQWRATQTDLPAQGYLLVSDDRVYVPGGRSNPVVLNRTDGKRLRTVSGSGGTYALLTGNTLVFGPGRKGQLGLVPGESKDIFATFAGNHMIVSGEKSYLHADKELSVLDRVRYLKLEGERKQVAAQREQLGKQLAQLRKQKSPELPNVQEQLIAVGRRLDEISTGMKACVLWRVDCAQPHALILAGKTLFAGGNGEVAAYSVVDGKQVWAASVNGAALGLAVAHGRLLVSTEKGTIHCFTSK</sequence>
<dbReference type="InterPro" id="IPR002372">
    <property type="entry name" value="PQQ_rpt_dom"/>
</dbReference>
<dbReference type="SMART" id="SM00564">
    <property type="entry name" value="PQQ"/>
    <property type="match status" value="4"/>
</dbReference>